<reference evidence="1" key="1">
    <citation type="submission" date="2019-10" db="EMBL/GenBank/DDBJ databases">
        <authorList>
            <person name="Zhang R."/>
            <person name="Pan Y."/>
            <person name="Wang J."/>
            <person name="Ma R."/>
            <person name="Yu S."/>
        </authorList>
    </citation>
    <scope>NUCLEOTIDE SEQUENCE</scope>
    <source>
        <strain evidence="1">LA-IB0</strain>
        <tissue evidence="1">Leaf</tissue>
    </source>
</reference>
<name>A0AAV6X0Z0_9LAMI</name>
<comment type="caution">
    <text evidence="1">The sequence shown here is derived from an EMBL/GenBank/DDBJ whole genome shotgun (WGS) entry which is preliminary data.</text>
</comment>
<dbReference type="Proteomes" id="UP000826271">
    <property type="component" value="Unassembled WGS sequence"/>
</dbReference>
<dbReference type="AlphaFoldDB" id="A0AAV6X0Z0"/>
<evidence type="ECO:0000313" key="2">
    <source>
        <dbReference type="Proteomes" id="UP000826271"/>
    </source>
</evidence>
<gene>
    <name evidence="1" type="ORF">BUALT_Bualt11G0061700</name>
</gene>
<protein>
    <submittedName>
        <fullName evidence="1">Uncharacterized protein</fullName>
    </submittedName>
</protein>
<organism evidence="1 2">
    <name type="scientific">Buddleja alternifolia</name>
    <dbReference type="NCBI Taxonomy" id="168488"/>
    <lineage>
        <taxon>Eukaryota</taxon>
        <taxon>Viridiplantae</taxon>
        <taxon>Streptophyta</taxon>
        <taxon>Embryophyta</taxon>
        <taxon>Tracheophyta</taxon>
        <taxon>Spermatophyta</taxon>
        <taxon>Magnoliopsida</taxon>
        <taxon>eudicotyledons</taxon>
        <taxon>Gunneridae</taxon>
        <taxon>Pentapetalae</taxon>
        <taxon>asterids</taxon>
        <taxon>lamiids</taxon>
        <taxon>Lamiales</taxon>
        <taxon>Scrophulariaceae</taxon>
        <taxon>Buddlejeae</taxon>
        <taxon>Buddleja</taxon>
    </lineage>
</organism>
<sequence>MKIPPTLAEKMEHLQKVVRNMEKRMTRNKLGMKKGILFSDEVMADELPTHFRMLDIPEYNGFTNPVEHPWRFQNFALLHHYTDGVKCRIFLTTLAGVAQQCFNQLALE</sequence>
<accession>A0AAV6X0Z0</accession>
<keyword evidence="2" id="KW-1185">Reference proteome</keyword>
<proteinExistence type="predicted"/>
<dbReference type="EMBL" id="WHWC01000011">
    <property type="protein sequence ID" value="KAG8373789.1"/>
    <property type="molecule type" value="Genomic_DNA"/>
</dbReference>
<evidence type="ECO:0000313" key="1">
    <source>
        <dbReference type="EMBL" id="KAG8373789.1"/>
    </source>
</evidence>